<dbReference type="EMBL" id="JBJJXI010000117">
    <property type="protein sequence ID" value="KAL3390364.1"/>
    <property type="molecule type" value="Genomic_DNA"/>
</dbReference>
<evidence type="ECO:0000313" key="3">
    <source>
        <dbReference type="Proteomes" id="UP001627154"/>
    </source>
</evidence>
<dbReference type="AlphaFoldDB" id="A0ABD2WCW0"/>
<gene>
    <name evidence="2" type="ORF">TKK_014534</name>
</gene>
<proteinExistence type="predicted"/>
<keyword evidence="3" id="KW-1185">Reference proteome</keyword>
<protein>
    <submittedName>
        <fullName evidence="2">Uncharacterized protein</fullName>
    </submittedName>
</protein>
<feature type="compositionally biased region" description="Acidic residues" evidence="1">
    <location>
        <begin position="116"/>
        <end position="131"/>
    </location>
</feature>
<accession>A0ABD2WCW0</accession>
<name>A0ABD2WCW0_9HYME</name>
<feature type="compositionally biased region" description="Acidic residues" evidence="1">
    <location>
        <begin position="143"/>
        <end position="152"/>
    </location>
</feature>
<evidence type="ECO:0000313" key="2">
    <source>
        <dbReference type="EMBL" id="KAL3390364.1"/>
    </source>
</evidence>
<evidence type="ECO:0000256" key="1">
    <source>
        <dbReference type="SAM" id="MobiDB-lite"/>
    </source>
</evidence>
<comment type="caution">
    <text evidence="2">The sequence shown here is derived from an EMBL/GenBank/DDBJ whole genome shotgun (WGS) entry which is preliminary data.</text>
</comment>
<feature type="compositionally biased region" description="Basic and acidic residues" evidence="1">
    <location>
        <begin position="153"/>
        <end position="270"/>
    </location>
</feature>
<feature type="region of interest" description="Disordered" evidence="1">
    <location>
        <begin position="116"/>
        <end position="270"/>
    </location>
</feature>
<reference evidence="2 3" key="1">
    <citation type="journal article" date="2024" name="bioRxiv">
        <title>A reference genome for Trichogramma kaykai: A tiny desert-dwelling parasitoid wasp with competing sex-ratio distorters.</title>
        <authorList>
            <person name="Culotta J."/>
            <person name="Lindsey A.R."/>
        </authorList>
    </citation>
    <scope>NUCLEOTIDE SEQUENCE [LARGE SCALE GENOMIC DNA]</scope>
    <source>
        <strain evidence="2 3">KSX58</strain>
    </source>
</reference>
<sequence length="435" mass="51242">MFVLVFWTITKDFSIVQERDLCPNADEGEETMVKYKDNKKYKAKILKKSYDEQYLRKIRVSSNGEIMPMKHQSSKGEKRKREEILQKLPGVFDTNHEKSNDEIIKKPRIRLIEESDEEEIDKDIEDEESSIDDTNSSSKKTEDDDDDNDDFDDHLGDDLDADGFHNDNEMIEKRVREREERERAEEARKVREREERERAEEARRVREREERERAEEAKREREREERERAEQARRVLEREERERAEEARRVREREERDRAEEARREREREERMRLEQMNGLANPQQVDENDQLVRCRQAGNGRVPLVTAYNVWIDKARLVYFQRYLNSPKDLTRHLLKELVGEEDVDPDDEAPPTVVASVLASGESDLTVVAGVTGSEGLVAAARTVGPTAATVSRRSPEPQGRLSPQMTLRLLPPMLLLRRCIRRWHLGRVHVKT</sequence>
<organism evidence="2 3">
    <name type="scientific">Trichogramma kaykai</name>
    <dbReference type="NCBI Taxonomy" id="54128"/>
    <lineage>
        <taxon>Eukaryota</taxon>
        <taxon>Metazoa</taxon>
        <taxon>Ecdysozoa</taxon>
        <taxon>Arthropoda</taxon>
        <taxon>Hexapoda</taxon>
        <taxon>Insecta</taxon>
        <taxon>Pterygota</taxon>
        <taxon>Neoptera</taxon>
        <taxon>Endopterygota</taxon>
        <taxon>Hymenoptera</taxon>
        <taxon>Apocrita</taxon>
        <taxon>Proctotrupomorpha</taxon>
        <taxon>Chalcidoidea</taxon>
        <taxon>Trichogrammatidae</taxon>
        <taxon>Trichogramma</taxon>
    </lineage>
</organism>
<dbReference type="Proteomes" id="UP001627154">
    <property type="component" value="Unassembled WGS sequence"/>
</dbReference>